<proteinExistence type="predicted"/>
<name>A0ABU1ZNL7_9BURK</name>
<keyword evidence="2" id="KW-0472">Membrane</keyword>
<keyword evidence="2" id="KW-0812">Transmembrane</keyword>
<protein>
    <submittedName>
        <fullName evidence="3">Uncharacterized protein</fullName>
    </submittedName>
</protein>
<organism evidence="3 4">
    <name type="scientific">Rhodoferax saidenbachensis</name>
    <dbReference type="NCBI Taxonomy" id="1484693"/>
    <lineage>
        <taxon>Bacteria</taxon>
        <taxon>Pseudomonadati</taxon>
        <taxon>Pseudomonadota</taxon>
        <taxon>Betaproteobacteria</taxon>
        <taxon>Burkholderiales</taxon>
        <taxon>Comamonadaceae</taxon>
        <taxon>Rhodoferax</taxon>
    </lineage>
</organism>
<comment type="caution">
    <text evidence="3">The sequence shown here is derived from an EMBL/GenBank/DDBJ whole genome shotgun (WGS) entry which is preliminary data.</text>
</comment>
<keyword evidence="4" id="KW-1185">Reference proteome</keyword>
<feature type="coiled-coil region" evidence="1">
    <location>
        <begin position="520"/>
        <end position="547"/>
    </location>
</feature>
<keyword evidence="2" id="KW-1133">Transmembrane helix</keyword>
<feature type="transmembrane region" description="Helical" evidence="2">
    <location>
        <begin position="56"/>
        <end position="84"/>
    </location>
</feature>
<dbReference type="RefSeq" id="WP_310343141.1">
    <property type="nucleotide sequence ID" value="NZ_JAVDXO010000005.1"/>
</dbReference>
<dbReference type="EMBL" id="JAVDXO010000005">
    <property type="protein sequence ID" value="MDR7307146.1"/>
    <property type="molecule type" value="Genomic_DNA"/>
</dbReference>
<dbReference type="Proteomes" id="UP001268089">
    <property type="component" value="Unassembled WGS sequence"/>
</dbReference>
<evidence type="ECO:0000256" key="1">
    <source>
        <dbReference type="SAM" id="Coils"/>
    </source>
</evidence>
<sequence>MPTPADEIRFTTLTHGVEEKVKAGQSITIGRHDTARRIGRYLDTQKRFMAMNATTFILTATIAVLGGPIAAAVALAGSVVGLGLSTAWDRWSRSRSKGKYEKKKKAGLTLMTTETIQGSKSDGTPDPFESKKLNEGYSEVVGDVKNMLSKQGLTDVYNALANLDVDFLRLKKFINSPKVDSAWTQGTFGPTRAKSQGPETGHVRLLHCNDAVELWETMKLVDNRFETLRETAAMVDEFIMYTALVTSQYEADERKLLKGAWQLIQRNHTANNQVNCKAIYDAFNTAIKNEGIQHYAGRRLGHTKDYAEWIYQMIPDYIKDAWPVGLQTDMALELLRRTNKDKFEKVKNDVVVKYIAEQKRAYLQAGYEITRDMSKEYLAAVVAIPDVPSSWGDAAVTAGSTIKGVGITVGSAYLTSFLNGTQSEAWQIKYAGADAEDLAKAANQTNAQGNQDTAKSLLDPLTFSKGFTAQHGMMIATAVVKVALEVANAAWNEHKLATGKTLGLTGMRQQSVGERIGTLRTFAKKEIDDYIANLEEWEQAHETLEQASFPDKLYGAFLMHMKCVTAKYSNRTGQFFEEFVAIANEMSMTAENYTGLAEEAVKKFVASTNHAHSCRGNKYCYGPASDALKGWFTELSALDAGLAQDLSNIRIPSGWEQTPARSIEGDALELYRDGFISTLKSKDLRRRVWEAQYGDS</sequence>
<evidence type="ECO:0000313" key="3">
    <source>
        <dbReference type="EMBL" id="MDR7307146.1"/>
    </source>
</evidence>
<accession>A0ABU1ZNL7</accession>
<reference evidence="3 4" key="1">
    <citation type="submission" date="2023-07" db="EMBL/GenBank/DDBJ databases">
        <title>Sorghum-associated microbial communities from plants grown in Nebraska, USA.</title>
        <authorList>
            <person name="Schachtman D."/>
        </authorList>
    </citation>
    <scope>NUCLEOTIDE SEQUENCE [LARGE SCALE GENOMIC DNA]</scope>
    <source>
        <strain evidence="3 4">BE308</strain>
    </source>
</reference>
<keyword evidence="1" id="KW-0175">Coiled coil</keyword>
<evidence type="ECO:0000313" key="4">
    <source>
        <dbReference type="Proteomes" id="UP001268089"/>
    </source>
</evidence>
<gene>
    <name evidence="3" type="ORF">J2X15_002433</name>
</gene>
<evidence type="ECO:0000256" key="2">
    <source>
        <dbReference type="SAM" id="Phobius"/>
    </source>
</evidence>